<dbReference type="GO" id="GO:0000502">
    <property type="term" value="C:proteasome complex"/>
    <property type="evidence" value="ECO:0007669"/>
    <property type="project" value="UniProtKB-KW"/>
</dbReference>
<keyword evidence="6" id="KW-1185">Reference proteome</keyword>
<feature type="region of interest" description="Disordered" evidence="3">
    <location>
        <begin position="282"/>
        <end position="327"/>
    </location>
</feature>
<gene>
    <name evidence="5" type="ORF">CAOG_006305</name>
</gene>
<dbReference type="GO" id="GO:0070628">
    <property type="term" value="F:proteasome binding"/>
    <property type="evidence" value="ECO:0007669"/>
    <property type="project" value="InterPro"/>
</dbReference>
<accession>A0A0D2VWF7</accession>
<organism evidence="5 6">
    <name type="scientific">Capsaspora owczarzaki (strain ATCC 30864)</name>
    <dbReference type="NCBI Taxonomy" id="595528"/>
    <lineage>
        <taxon>Eukaryota</taxon>
        <taxon>Filasterea</taxon>
        <taxon>Capsaspora</taxon>
    </lineage>
</organism>
<evidence type="ECO:0000256" key="1">
    <source>
        <dbReference type="ARBA" id="ARBA00006405"/>
    </source>
</evidence>
<dbReference type="eggNOG" id="KOG4761">
    <property type="taxonomic scope" value="Eukaryota"/>
</dbReference>
<evidence type="ECO:0000256" key="2">
    <source>
        <dbReference type="ARBA" id="ARBA00022942"/>
    </source>
</evidence>
<dbReference type="GO" id="GO:0043161">
    <property type="term" value="P:proteasome-mediated ubiquitin-dependent protein catabolic process"/>
    <property type="evidence" value="ECO:0007669"/>
    <property type="project" value="InterPro"/>
</dbReference>
<evidence type="ECO:0000313" key="5">
    <source>
        <dbReference type="EMBL" id="KJE95912.1"/>
    </source>
</evidence>
<dbReference type="EMBL" id="KE346370">
    <property type="protein sequence ID" value="KJE95912.1"/>
    <property type="molecule type" value="Genomic_DNA"/>
</dbReference>
<dbReference type="GO" id="GO:0004866">
    <property type="term" value="F:endopeptidase inhibitor activity"/>
    <property type="evidence" value="ECO:0007669"/>
    <property type="project" value="InterPro"/>
</dbReference>
<feature type="domain" description="PI31 proteasome regulator N-terminal" evidence="4">
    <location>
        <begin position="16"/>
        <end position="143"/>
    </location>
</feature>
<feature type="compositionally biased region" description="Low complexity" evidence="3">
    <location>
        <begin position="183"/>
        <end position="206"/>
    </location>
</feature>
<dbReference type="InParanoid" id="A0A0D2VWF7"/>
<reference evidence="6" key="1">
    <citation type="submission" date="2011-02" db="EMBL/GenBank/DDBJ databases">
        <title>The Genome Sequence of Capsaspora owczarzaki ATCC 30864.</title>
        <authorList>
            <person name="Russ C."/>
            <person name="Cuomo C."/>
            <person name="Burger G."/>
            <person name="Gray M.W."/>
            <person name="Holland P.W.H."/>
            <person name="King N."/>
            <person name="Lang F.B.F."/>
            <person name="Roger A.J."/>
            <person name="Ruiz-Trillo I."/>
            <person name="Young S.K."/>
            <person name="Zeng Q."/>
            <person name="Gargeya S."/>
            <person name="Alvarado L."/>
            <person name="Berlin A."/>
            <person name="Chapman S.B."/>
            <person name="Chen Z."/>
            <person name="Freedman E."/>
            <person name="Gellesch M."/>
            <person name="Goldberg J."/>
            <person name="Griggs A."/>
            <person name="Gujja S."/>
            <person name="Heilman E."/>
            <person name="Heiman D."/>
            <person name="Howarth C."/>
            <person name="Mehta T."/>
            <person name="Neiman D."/>
            <person name="Pearson M."/>
            <person name="Roberts A."/>
            <person name="Saif S."/>
            <person name="Shea T."/>
            <person name="Shenoy N."/>
            <person name="Sisk P."/>
            <person name="Stolte C."/>
            <person name="Sykes S."/>
            <person name="White J."/>
            <person name="Yandava C."/>
            <person name="Haas B."/>
            <person name="Nusbaum C."/>
            <person name="Birren B."/>
        </authorList>
    </citation>
    <scope>NUCLEOTIDE SEQUENCE</scope>
    <source>
        <strain evidence="6">ATCC 30864</strain>
    </source>
</reference>
<sequence>MDSALVQQQLSESGARSRHDAALVAVHCALLSQGFVVVSSSANTPAARASGDGDGADASSNVASSTASSASLSISGALPPNWNASTSSNATDDANADIYVVRYCFGALTNAVFELKALVVASRLLVHIVAPADSSTVSDEIDVSGLDISTASTLMPVIKRTVDNVARSLRCKHTPATDPPAPSSSNAASTAASRSPSASSNLSDPLRMPTRGGPVYSPTYYPYDPLSVGEGDRRPVYSPTYGLLKQFEFHIFVALMPPPGVRPAPGFLPPGAVPPGARFDPIVGPVGPGNGWPGGVRPSGYRPAQRGPRSDPDPDHLPPPGYGDMFM</sequence>
<dbReference type="PANTHER" id="PTHR13266">
    <property type="entry name" value="PROTEASOME INHIBITOR"/>
    <property type="match status" value="1"/>
</dbReference>
<dbReference type="Gene3D" id="3.40.1000.30">
    <property type="match status" value="1"/>
</dbReference>
<dbReference type="STRING" id="595528.A0A0D2VWF7"/>
<protein>
    <recommendedName>
        <fullName evidence="4">PI31 proteasome regulator N-terminal domain-containing protein</fullName>
    </recommendedName>
</protein>
<dbReference type="InterPro" id="IPR045128">
    <property type="entry name" value="PI31-like"/>
</dbReference>
<dbReference type="PhylomeDB" id="A0A0D2VWF7"/>
<dbReference type="Proteomes" id="UP000008743">
    <property type="component" value="Unassembled WGS sequence"/>
</dbReference>
<proteinExistence type="inferred from homology"/>
<dbReference type="AlphaFoldDB" id="A0A0D2VWF7"/>
<name>A0A0D2VWF7_CAPO3</name>
<dbReference type="InterPro" id="IPR021625">
    <property type="entry name" value="PI31_Prot_N"/>
</dbReference>
<dbReference type="Pfam" id="PF11566">
    <property type="entry name" value="PI31_Prot_N"/>
    <property type="match status" value="1"/>
</dbReference>
<dbReference type="OrthoDB" id="68090at2759"/>
<evidence type="ECO:0000259" key="4">
    <source>
        <dbReference type="Pfam" id="PF11566"/>
    </source>
</evidence>
<dbReference type="PANTHER" id="PTHR13266:SF1">
    <property type="entry name" value="PROTEASOME INHIBITOR PI31 SUBUNIT"/>
    <property type="match status" value="1"/>
</dbReference>
<feature type="region of interest" description="Disordered" evidence="3">
    <location>
        <begin position="172"/>
        <end position="214"/>
    </location>
</feature>
<comment type="similarity">
    <text evidence="1">Belongs to the proteasome inhibitor PI31 family.</text>
</comment>
<evidence type="ECO:0000313" key="6">
    <source>
        <dbReference type="Proteomes" id="UP000008743"/>
    </source>
</evidence>
<keyword evidence="2" id="KW-0647">Proteasome</keyword>
<evidence type="ECO:0000256" key="3">
    <source>
        <dbReference type="SAM" id="MobiDB-lite"/>
    </source>
</evidence>